<gene>
    <name evidence="1" type="ORF">EV383_4309</name>
</gene>
<dbReference type="Proteomes" id="UP000291591">
    <property type="component" value="Unassembled WGS sequence"/>
</dbReference>
<organism evidence="1 2">
    <name type="scientific">Pseudonocardia sediminis</name>
    <dbReference type="NCBI Taxonomy" id="1397368"/>
    <lineage>
        <taxon>Bacteria</taxon>
        <taxon>Bacillati</taxon>
        <taxon>Actinomycetota</taxon>
        <taxon>Actinomycetes</taxon>
        <taxon>Pseudonocardiales</taxon>
        <taxon>Pseudonocardiaceae</taxon>
        <taxon>Pseudonocardia</taxon>
    </lineage>
</organism>
<keyword evidence="2" id="KW-1185">Reference proteome</keyword>
<evidence type="ECO:0000313" key="1">
    <source>
        <dbReference type="EMBL" id="RZT87389.1"/>
    </source>
</evidence>
<accession>A0A4Q7V464</accession>
<proteinExistence type="predicted"/>
<dbReference type="AlphaFoldDB" id="A0A4Q7V464"/>
<comment type="caution">
    <text evidence="1">The sequence shown here is derived from an EMBL/GenBank/DDBJ whole genome shotgun (WGS) entry which is preliminary data.</text>
</comment>
<protein>
    <submittedName>
        <fullName evidence="1">Uncharacterized protein</fullName>
    </submittedName>
</protein>
<dbReference type="EMBL" id="SHKL01000001">
    <property type="protein sequence ID" value="RZT87389.1"/>
    <property type="molecule type" value="Genomic_DNA"/>
</dbReference>
<reference evidence="1 2" key="1">
    <citation type="submission" date="2019-02" db="EMBL/GenBank/DDBJ databases">
        <title>Sequencing the genomes of 1000 actinobacteria strains.</title>
        <authorList>
            <person name="Klenk H.-P."/>
        </authorList>
    </citation>
    <scope>NUCLEOTIDE SEQUENCE [LARGE SCALE GENOMIC DNA]</scope>
    <source>
        <strain evidence="1 2">DSM 45779</strain>
    </source>
</reference>
<sequence>MRPEDELRERVVGGGRRGRFGSVRFGHGDGRAGWAVS</sequence>
<evidence type="ECO:0000313" key="2">
    <source>
        <dbReference type="Proteomes" id="UP000291591"/>
    </source>
</evidence>
<name>A0A4Q7V464_PSEST</name>